<feature type="domain" description="PI-PLC Y-box" evidence="10">
    <location>
        <begin position="586"/>
        <end position="705"/>
    </location>
</feature>
<dbReference type="InterPro" id="IPR000909">
    <property type="entry name" value="PLipase_C_PInositol-sp_X_dom"/>
</dbReference>
<evidence type="ECO:0000256" key="1">
    <source>
        <dbReference type="ARBA" id="ARBA00001913"/>
    </source>
</evidence>
<dbReference type="CDD" id="cd16207">
    <property type="entry name" value="EFh_ScPlc1p_like"/>
    <property type="match status" value="1"/>
</dbReference>
<dbReference type="GO" id="GO:0004435">
    <property type="term" value="F:phosphatidylinositol-4,5-bisphosphate phospholipase C activity"/>
    <property type="evidence" value="ECO:0007669"/>
    <property type="project" value="UniProtKB-EC"/>
</dbReference>
<dbReference type="Gene3D" id="1.10.238.10">
    <property type="entry name" value="EF-hand"/>
    <property type="match status" value="2"/>
</dbReference>
<dbReference type="InterPro" id="IPR001711">
    <property type="entry name" value="PLipase_C_Pinositol-sp_Y"/>
</dbReference>
<dbReference type="SUPFAM" id="SSF47473">
    <property type="entry name" value="EF-hand"/>
    <property type="match status" value="1"/>
</dbReference>
<dbReference type="CDD" id="cd00275">
    <property type="entry name" value="C2_PLC_like"/>
    <property type="match status" value="1"/>
</dbReference>
<feature type="region of interest" description="Disordered" evidence="8">
    <location>
        <begin position="1"/>
        <end position="40"/>
    </location>
</feature>
<dbReference type="InterPro" id="IPR011992">
    <property type="entry name" value="EF-hand-dom_pair"/>
</dbReference>
<evidence type="ECO:0000313" key="12">
    <source>
        <dbReference type="EMBL" id="KAF7775684.1"/>
    </source>
</evidence>
<dbReference type="Pfam" id="PF00168">
    <property type="entry name" value="C2"/>
    <property type="match status" value="2"/>
</dbReference>
<dbReference type="SUPFAM" id="SSF50729">
    <property type="entry name" value="PH domain-like"/>
    <property type="match status" value="1"/>
</dbReference>
<dbReference type="InterPro" id="IPR002048">
    <property type="entry name" value="EF_hand_dom"/>
</dbReference>
<feature type="domain" description="C2" evidence="9">
    <location>
        <begin position="706"/>
        <end position="873"/>
    </location>
</feature>
<feature type="region of interest" description="Disordered" evidence="8">
    <location>
        <begin position="512"/>
        <end position="577"/>
    </location>
</feature>
<comment type="cofactor">
    <cofactor evidence="1">
        <name>Ca(2+)</name>
        <dbReference type="ChEBI" id="CHEBI:29108"/>
    </cofactor>
</comment>
<dbReference type="GO" id="GO:0016042">
    <property type="term" value="P:lipid catabolic process"/>
    <property type="evidence" value="ECO:0007669"/>
    <property type="project" value="UniProtKB-KW"/>
</dbReference>
<comment type="catalytic activity">
    <reaction evidence="7">
        <text>a 1,2-diacyl-sn-glycero-3-phospho-(1D-myo-inositol-4,5-bisphosphate) + H2O = 1D-myo-inositol 1,4,5-trisphosphate + a 1,2-diacyl-sn-glycerol + H(+)</text>
        <dbReference type="Rhea" id="RHEA:33179"/>
        <dbReference type="ChEBI" id="CHEBI:15377"/>
        <dbReference type="ChEBI" id="CHEBI:15378"/>
        <dbReference type="ChEBI" id="CHEBI:17815"/>
        <dbReference type="ChEBI" id="CHEBI:58456"/>
        <dbReference type="ChEBI" id="CHEBI:203600"/>
        <dbReference type="EC" id="3.1.4.11"/>
    </reaction>
</comment>
<dbReference type="Gene3D" id="2.30.29.30">
    <property type="entry name" value="Pleckstrin-homology domain (PH domain)/Phosphotyrosine-binding domain (PTB)"/>
    <property type="match status" value="1"/>
</dbReference>
<dbReference type="SMART" id="SM00148">
    <property type="entry name" value="PLCXc"/>
    <property type="match status" value="1"/>
</dbReference>
<dbReference type="InterPro" id="IPR011993">
    <property type="entry name" value="PH-like_dom_sf"/>
</dbReference>
<dbReference type="EMBL" id="JABXXO010000006">
    <property type="protein sequence ID" value="KAF7775684.1"/>
    <property type="molecule type" value="Genomic_DNA"/>
</dbReference>
<dbReference type="AlphaFoldDB" id="A0A8H7F2J5"/>
<dbReference type="PROSITE" id="PS50004">
    <property type="entry name" value="C2"/>
    <property type="match status" value="1"/>
</dbReference>
<dbReference type="GO" id="GO:0051209">
    <property type="term" value="P:release of sequestered calcium ion into cytosol"/>
    <property type="evidence" value="ECO:0007669"/>
    <property type="project" value="TreeGrafter"/>
</dbReference>
<dbReference type="CDD" id="cd13360">
    <property type="entry name" value="PH_PLC_fungal"/>
    <property type="match status" value="1"/>
</dbReference>
<sequence>MSSPVSKAKDKVSQKAKRISAKFPMHRSSSPVQAAGPPGCPPPYAVAGGADLAIPEVLRQGTEMLKVSEKKKKRVVFRLDPEEGQILFKSNKSGVVPIEAIKEIRAGANTSSYRIQFSVPEEWQSRWLTIIYVVDGTYKTLHMVADTRDTFKLWEVAVMKLHAIRQGLATDLGNLDLRQTVWERQYWKGADKEGDHKLDFKDVKALTKRLNISLTSSQLKQMFQSADSKKQGYLDFEDYQVFVKKLKFRPELNTVYESIIAGTGKLDYSVFNKFMSETQKSSLPDNEMKSIFVKFAHAQEFSENTSLSLDQFSSFLLSPDNAILSEHGKTTWQDMTQPLPNYYISSSHNTYLVGHQLVGVSTVEGYIRALLHSCRSVELDIYDGDDEPVIYHGKTFTSKVPLRDICRGIHQYAFAVSPYPIIISAEIHCGLHGQEQIVEVMTEIFGESLVQVPVESRQALEQLPSPEQLKHKILFKAKNQYIVQEMAEQMSKLKAQREQEQAHHREERINSLLNFTSSSESSSSDTKDETSGGFRQGLKMKWRKFRGKSRSSSPNTLATSDAHADSHALSPSTSKDAAHPKMSFRLLSLLVYTVGVKCHGIGPDTPVTYAPEHIFSLSENAANRLMKSGDVLKNLIRHTQKSLVRTYPKGMRINSSNYEPHRYWAAGAQVAAINWQTFDLGYMINQAMFQRNGRCGYVLKPLALRSEGEELLSVHTHHFFDVTIISAQQLPLPRDSSGKEIIEDSVVDPYVEVTLHIPDWSAAPFTPSSPSYEYKPATDAARKSSISNAASSARQVSLCTKVIKNNGFNPVWQEKLSIPFDCVGGPDGGMNNLIFVEITVRQSGSDDDEEPIAVFCSPLGTFQSGYRHLPLCDMQLAQHMFSTLFIHTTVRDVV</sequence>
<dbReference type="GO" id="GO:0048015">
    <property type="term" value="P:phosphatidylinositol-mediated signaling"/>
    <property type="evidence" value="ECO:0007669"/>
    <property type="project" value="TreeGrafter"/>
</dbReference>
<evidence type="ECO:0000256" key="5">
    <source>
        <dbReference type="ARBA" id="ARBA00023098"/>
    </source>
</evidence>
<dbReference type="InterPro" id="IPR037755">
    <property type="entry name" value="Plc1_PH"/>
</dbReference>
<dbReference type="Pfam" id="PF00388">
    <property type="entry name" value="PI-PLC-X"/>
    <property type="match status" value="1"/>
</dbReference>
<dbReference type="EC" id="3.1.4.11" evidence="2 7"/>
<gene>
    <name evidence="12" type="ORF">Agabi119p4_4077</name>
</gene>
<dbReference type="InterPro" id="IPR035892">
    <property type="entry name" value="C2_domain_sf"/>
</dbReference>
<accession>A0A8H7F2J5</accession>
<dbReference type="InterPro" id="IPR015359">
    <property type="entry name" value="PLC_EF-hand-like"/>
</dbReference>
<evidence type="ECO:0000256" key="6">
    <source>
        <dbReference type="ARBA" id="ARBA00023224"/>
    </source>
</evidence>
<feature type="compositionally biased region" description="Basic residues" evidence="8">
    <location>
        <begin position="538"/>
        <end position="549"/>
    </location>
</feature>
<feature type="domain" description="EF-hand" evidence="11">
    <location>
        <begin position="214"/>
        <end position="249"/>
    </location>
</feature>
<dbReference type="Pfam" id="PF00387">
    <property type="entry name" value="PI-PLC-Y"/>
    <property type="match status" value="1"/>
</dbReference>
<evidence type="ECO:0000313" key="13">
    <source>
        <dbReference type="Proteomes" id="UP000629468"/>
    </source>
</evidence>
<evidence type="ECO:0000259" key="9">
    <source>
        <dbReference type="PROSITE" id="PS50004"/>
    </source>
</evidence>
<evidence type="ECO:0000256" key="7">
    <source>
        <dbReference type="RuleBase" id="RU361133"/>
    </source>
</evidence>
<organism evidence="12 13">
    <name type="scientific">Agaricus bisporus var. burnettii</name>
    <dbReference type="NCBI Taxonomy" id="192524"/>
    <lineage>
        <taxon>Eukaryota</taxon>
        <taxon>Fungi</taxon>
        <taxon>Dikarya</taxon>
        <taxon>Basidiomycota</taxon>
        <taxon>Agaricomycotina</taxon>
        <taxon>Agaricomycetes</taxon>
        <taxon>Agaricomycetidae</taxon>
        <taxon>Agaricales</taxon>
        <taxon>Agaricineae</taxon>
        <taxon>Agaricaceae</taxon>
        <taxon>Agaricus</taxon>
    </lineage>
</organism>
<dbReference type="PROSITE" id="PS50008">
    <property type="entry name" value="PIPLC_Y_DOMAIN"/>
    <property type="match status" value="1"/>
</dbReference>
<keyword evidence="6" id="KW-0807">Transducer</keyword>
<dbReference type="Proteomes" id="UP000629468">
    <property type="component" value="Unassembled WGS sequence"/>
</dbReference>
<dbReference type="InterPro" id="IPR017946">
    <property type="entry name" value="PLC-like_Pdiesterase_TIM-brl"/>
</dbReference>
<dbReference type="SMART" id="SM00239">
    <property type="entry name" value="C2"/>
    <property type="match status" value="1"/>
</dbReference>
<dbReference type="InterPro" id="IPR001192">
    <property type="entry name" value="PI-PLC_fam"/>
</dbReference>
<dbReference type="PRINTS" id="PR00390">
    <property type="entry name" value="PHPHLIPASEC"/>
</dbReference>
<dbReference type="SUPFAM" id="SSF49562">
    <property type="entry name" value="C2 domain (Calcium/lipid-binding domain, CaLB)"/>
    <property type="match status" value="1"/>
</dbReference>
<comment type="caution">
    <text evidence="12">The sequence shown here is derived from an EMBL/GenBank/DDBJ whole genome shotgun (WGS) entry which is preliminary data.</text>
</comment>
<dbReference type="Pfam" id="PF09279">
    <property type="entry name" value="EF-hand_like"/>
    <property type="match status" value="1"/>
</dbReference>
<protein>
    <recommendedName>
        <fullName evidence="2 7">Phosphoinositide phospholipase C</fullName>
        <ecNumber evidence="2 7">3.1.4.11</ecNumber>
    </recommendedName>
</protein>
<dbReference type="SUPFAM" id="SSF51695">
    <property type="entry name" value="PLC-like phosphodiesterases"/>
    <property type="match status" value="1"/>
</dbReference>
<evidence type="ECO:0000256" key="3">
    <source>
        <dbReference type="ARBA" id="ARBA00022801"/>
    </source>
</evidence>
<dbReference type="CDD" id="cd08598">
    <property type="entry name" value="PI-PLC1c_yeast"/>
    <property type="match status" value="1"/>
</dbReference>
<dbReference type="Gene3D" id="2.60.40.150">
    <property type="entry name" value="C2 domain"/>
    <property type="match status" value="1"/>
</dbReference>
<feature type="compositionally biased region" description="Polar residues" evidence="8">
    <location>
        <begin position="550"/>
        <end position="559"/>
    </location>
</feature>
<evidence type="ECO:0000256" key="8">
    <source>
        <dbReference type="SAM" id="MobiDB-lite"/>
    </source>
</evidence>
<keyword evidence="4 7" id="KW-0442">Lipid degradation</keyword>
<keyword evidence="5 7" id="KW-0443">Lipid metabolism</keyword>
<proteinExistence type="predicted"/>
<dbReference type="GO" id="GO:0005509">
    <property type="term" value="F:calcium ion binding"/>
    <property type="evidence" value="ECO:0007669"/>
    <property type="project" value="InterPro"/>
</dbReference>
<name>A0A8H7F2J5_AGABI</name>
<dbReference type="InterPro" id="IPR000008">
    <property type="entry name" value="C2_dom"/>
</dbReference>
<dbReference type="Gene3D" id="3.20.20.190">
    <property type="entry name" value="Phosphatidylinositol (PI) phosphodiesterase"/>
    <property type="match status" value="2"/>
</dbReference>
<evidence type="ECO:0000259" key="10">
    <source>
        <dbReference type="PROSITE" id="PS50008"/>
    </source>
</evidence>
<dbReference type="PROSITE" id="PS50007">
    <property type="entry name" value="PIPLC_X_DOMAIN"/>
    <property type="match status" value="1"/>
</dbReference>
<evidence type="ECO:0000259" key="11">
    <source>
        <dbReference type="PROSITE" id="PS50222"/>
    </source>
</evidence>
<evidence type="ECO:0000256" key="4">
    <source>
        <dbReference type="ARBA" id="ARBA00022963"/>
    </source>
</evidence>
<keyword evidence="3 7" id="KW-0378">Hydrolase</keyword>
<dbReference type="PANTHER" id="PTHR10336:SF36">
    <property type="entry name" value="1-PHOSPHATIDYLINOSITOL 4,5-BISPHOSPHATE PHOSPHODIESTERASE BETA-4"/>
    <property type="match status" value="1"/>
</dbReference>
<reference evidence="12 13" key="1">
    <citation type="journal article" name="Sci. Rep.">
        <title>Telomere-to-telomere assembled and centromere annotated genomes of the two main subspecies of the button mushroom Agaricus bisporus reveal especially polymorphic chromosome ends.</title>
        <authorList>
            <person name="Sonnenberg A.S.M."/>
            <person name="Sedaghat-Telgerd N."/>
            <person name="Lavrijssen B."/>
            <person name="Ohm R.A."/>
            <person name="Hendrickx P.M."/>
            <person name="Scholtmeijer K."/>
            <person name="Baars J.J.P."/>
            <person name="van Peer A."/>
        </authorList>
    </citation>
    <scope>NUCLEOTIDE SEQUENCE [LARGE SCALE GENOMIC DNA]</scope>
    <source>
        <strain evidence="12 13">H119_p4</strain>
    </source>
</reference>
<dbReference type="SMART" id="SM00149">
    <property type="entry name" value="PLCYc"/>
    <property type="match status" value="1"/>
</dbReference>
<dbReference type="PROSITE" id="PS50222">
    <property type="entry name" value="EF_HAND_2"/>
    <property type="match status" value="1"/>
</dbReference>
<evidence type="ECO:0000256" key="2">
    <source>
        <dbReference type="ARBA" id="ARBA00012368"/>
    </source>
</evidence>
<dbReference type="PANTHER" id="PTHR10336">
    <property type="entry name" value="PHOSPHOINOSITIDE-SPECIFIC PHOSPHOLIPASE C FAMILY PROTEIN"/>
    <property type="match status" value="1"/>
</dbReference>